<dbReference type="SUPFAM" id="SSF53901">
    <property type="entry name" value="Thiolase-like"/>
    <property type="match status" value="1"/>
</dbReference>
<protein>
    <submittedName>
        <fullName evidence="4">3-oxoacyl-[acyl-carrier-protein] synthase-3</fullName>
    </submittedName>
</protein>
<comment type="caution">
    <text evidence="4">The sequence shown here is derived from an EMBL/GenBank/DDBJ whole genome shotgun (WGS) entry which is preliminary data.</text>
</comment>
<dbReference type="GO" id="GO:0044550">
    <property type="term" value="P:secondary metabolite biosynthetic process"/>
    <property type="evidence" value="ECO:0007669"/>
    <property type="project" value="TreeGrafter"/>
</dbReference>
<dbReference type="EMBL" id="QUNO01000017">
    <property type="protein sequence ID" value="REH35679.1"/>
    <property type="molecule type" value="Genomic_DNA"/>
</dbReference>
<reference evidence="4 5" key="1">
    <citation type="submission" date="2018-08" db="EMBL/GenBank/DDBJ databases">
        <title>Genomic Encyclopedia of Archaeal and Bacterial Type Strains, Phase II (KMG-II): from individual species to whole genera.</title>
        <authorList>
            <person name="Goeker M."/>
        </authorList>
    </citation>
    <scope>NUCLEOTIDE SEQUENCE [LARGE SCALE GENOMIC DNA]</scope>
    <source>
        <strain evidence="4 5">DSM 45791</strain>
    </source>
</reference>
<dbReference type="Proteomes" id="UP000256269">
    <property type="component" value="Unassembled WGS sequence"/>
</dbReference>
<dbReference type="RefSeq" id="WP_147328811.1">
    <property type="nucleotide sequence ID" value="NZ_CP144375.1"/>
</dbReference>
<dbReference type="Gene3D" id="3.40.47.10">
    <property type="match status" value="2"/>
</dbReference>
<keyword evidence="5" id="KW-1185">Reference proteome</keyword>
<dbReference type="PANTHER" id="PTHR34069:SF2">
    <property type="entry name" value="BETA-KETOACYL-[ACYL-CARRIER-PROTEIN] SYNTHASE III"/>
    <property type="match status" value="1"/>
</dbReference>
<keyword evidence="2" id="KW-0012">Acyltransferase</keyword>
<evidence type="ECO:0000313" key="5">
    <source>
        <dbReference type="Proteomes" id="UP000256269"/>
    </source>
</evidence>
<name>A0A3E0H0V2_9PSEU</name>
<proteinExistence type="predicted"/>
<evidence type="ECO:0000313" key="4">
    <source>
        <dbReference type="EMBL" id="REH35679.1"/>
    </source>
</evidence>
<organism evidence="4 5">
    <name type="scientific">Kutzneria buriramensis</name>
    <dbReference type="NCBI Taxonomy" id="1045776"/>
    <lineage>
        <taxon>Bacteria</taxon>
        <taxon>Bacillati</taxon>
        <taxon>Actinomycetota</taxon>
        <taxon>Actinomycetes</taxon>
        <taxon>Pseudonocardiales</taxon>
        <taxon>Pseudonocardiaceae</taxon>
        <taxon>Kutzneria</taxon>
    </lineage>
</organism>
<evidence type="ECO:0000256" key="2">
    <source>
        <dbReference type="ARBA" id="ARBA00023315"/>
    </source>
</evidence>
<feature type="domain" description="Beta-ketoacyl-[acyl-carrier-protein] synthase III C-terminal" evidence="3">
    <location>
        <begin position="213"/>
        <end position="289"/>
    </location>
</feature>
<keyword evidence="1" id="KW-0808">Transferase</keyword>
<dbReference type="GO" id="GO:0016746">
    <property type="term" value="F:acyltransferase activity"/>
    <property type="evidence" value="ECO:0007669"/>
    <property type="project" value="UniProtKB-KW"/>
</dbReference>
<evidence type="ECO:0000259" key="3">
    <source>
        <dbReference type="Pfam" id="PF08541"/>
    </source>
</evidence>
<gene>
    <name evidence="4" type="ORF">BCF44_11767</name>
</gene>
<dbReference type="Pfam" id="PF08541">
    <property type="entry name" value="ACP_syn_III_C"/>
    <property type="match status" value="1"/>
</dbReference>
<dbReference type="OrthoDB" id="2636646at2"/>
<dbReference type="InterPro" id="IPR013747">
    <property type="entry name" value="ACP_syn_III_C"/>
</dbReference>
<accession>A0A3E0H0V2</accession>
<dbReference type="InterPro" id="IPR016039">
    <property type="entry name" value="Thiolase-like"/>
</dbReference>
<dbReference type="PANTHER" id="PTHR34069">
    <property type="entry name" value="3-OXOACYL-[ACYL-CARRIER-PROTEIN] SYNTHASE 3"/>
    <property type="match status" value="1"/>
</dbReference>
<dbReference type="AlphaFoldDB" id="A0A3E0H0V2"/>
<sequence length="310" mass="32560">MATVHLSGLDHELGTRTPLAQVDEPTLREQLQALHEQGLRHCRVADRPVVELAAASARRTLAAVPPDTVDAVVFCSDNSPEPSPTAEIWDFLDAVGLPRTPATFVSGAGCGNLGPALNVARGMVLTGDRSAVLVVTADRVREGTRYLANGQTVMSDAAASCVVGAEAFGAGFELRAIADSCRVDIGTVADRPILVARATTQGIRSAVRGVTERLSLTTNDFRHLVTGNYGRSALDFLATSAGVPTDRVAAPLLADAGHCFAGDPLITLSSLVDTGQLGGDDQALMLTVSPRSWSAIAVRHIRGQTWTPHR</sequence>
<evidence type="ECO:0000256" key="1">
    <source>
        <dbReference type="ARBA" id="ARBA00022679"/>
    </source>
</evidence>